<feature type="transmembrane region" description="Helical" evidence="1">
    <location>
        <begin position="48"/>
        <end position="67"/>
    </location>
</feature>
<dbReference type="RefSeq" id="WP_258541001.1">
    <property type="nucleotide sequence ID" value="NZ_OU015584.1"/>
</dbReference>
<feature type="transmembrane region" description="Helical" evidence="1">
    <location>
        <begin position="72"/>
        <end position="92"/>
    </location>
</feature>
<keyword evidence="1" id="KW-0472">Membrane</keyword>
<dbReference type="EMBL" id="OU015584">
    <property type="protein sequence ID" value="CAG5078821.1"/>
    <property type="molecule type" value="Genomic_DNA"/>
</dbReference>
<feature type="transmembrane region" description="Helical" evidence="1">
    <location>
        <begin position="21"/>
        <end position="42"/>
    </location>
</feature>
<proteinExistence type="predicted"/>
<dbReference type="Proteomes" id="UP000683507">
    <property type="component" value="Chromosome"/>
</dbReference>
<dbReference type="KEGG" id="ptan:CRYO30217_00777"/>
<keyword evidence="3" id="KW-1185">Reference proteome</keyword>
<reference evidence="2" key="1">
    <citation type="submission" date="2021-04" db="EMBL/GenBank/DDBJ databases">
        <authorList>
            <person name="Rodrigo-Torres L."/>
            <person name="Arahal R. D."/>
            <person name="Lucena T."/>
        </authorList>
    </citation>
    <scope>NUCLEOTIDE SEQUENCE</scope>
    <source>
        <strain evidence="2">AS29M-1</strain>
    </source>
</reference>
<accession>A0A916N9F0</accession>
<evidence type="ECO:0000256" key="1">
    <source>
        <dbReference type="SAM" id="Phobius"/>
    </source>
</evidence>
<organism evidence="2 3">
    <name type="scientific">Parvicella tangerina</name>
    <dbReference type="NCBI Taxonomy" id="2829795"/>
    <lineage>
        <taxon>Bacteria</taxon>
        <taxon>Pseudomonadati</taxon>
        <taxon>Bacteroidota</taxon>
        <taxon>Flavobacteriia</taxon>
        <taxon>Flavobacteriales</taxon>
        <taxon>Parvicellaceae</taxon>
        <taxon>Parvicella</taxon>
    </lineage>
</organism>
<keyword evidence="1" id="KW-0812">Transmembrane</keyword>
<keyword evidence="1" id="KW-1133">Transmembrane helix</keyword>
<evidence type="ECO:0000313" key="2">
    <source>
        <dbReference type="EMBL" id="CAG5078821.1"/>
    </source>
</evidence>
<sequence>MSSQSTIEETGFFKYAEENRFGMISMLLIFIGCLGGFTLSMGGLHSDATLIGLIVTTMATLSLMLAVQPMRYIIYAAGAALAVNIISLISLAF</sequence>
<dbReference type="AlphaFoldDB" id="A0A916N9F0"/>
<evidence type="ECO:0000313" key="3">
    <source>
        <dbReference type="Proteomes" id="UP000683507"/>
    </source>
</evidence>
<gene>
    <name evidence="2" type="ORF">CRYO30217_00777</name>
</gene>
<protein>
    <submittedName>
        <fullName evidence="2">Uncharacterized protein</fullName>
    </submittedName>
</protein>
<name>A0A916N9F0_9FLAO</name>